<dbReference type="Proteomes" id="UP000320333">
    <property type="component" value="Unassembled WGS sequence"/>
</dbReference>
<sequence>MVSARLGESTFLTIPSRPLVCAWGSCFFRWGFCVVLG</sequence>
<reference evidence="1 2" key="1">
    <citation type="journal article" date="2019" name="Sci. Rep.">
        <title>Comparative genomics of chytrid fungi reveal insights into the obligate biotrophic and pathogenic lifestyle of Synchytrium endobioticum.</title>
        <authorList>
            <person name="van de Vossenberg B.T.L.H."/>
            <person name="Warris S."/>
            <person name="Nguyen H.D.T."/>
            <person name="van Gent-Pelzer M.P.E."/>
            <person name="Joly D.L."/>
            <person name="van de Geest H.C."/>
            <person name="Bonants P.J.M."/>
            <person name="Smith D.S."/>
            <person name="Levesque C.A."/>
            <person name="van der Lee T.A.J."/>
        </authorList>
    </citation>
    <scope>NUCLEOTIDE SEQUENCE [LARGE SCALE GENOMIC DNA]</scope>
    <source>
        <strain evidence="1 2">CBS 675.73</strain>
    </source>
</reference>
<gene>
    <name evidence="1" type="ORF">CcCBS67573_g10217</name>
</gene>
<accession>A0A507D9A1</accession>
<comment type="caution">
    <text evidence="1">The sequence shown here is derived from an EMBL/GenBank/DDBJ whole genome shotgun (WGS) entry which is preliminary data.</text>
</comment>
<keyword evidence="2" id="KW-1185">Reference proteome</keyword>
<protein>
    <submittedName>
        <fullName evidence="1">Uncharacterized protein</fullName>
    </submittedName>
</protein>
<evidence type="ECO:0000313" key="2">
    <source>
        <dbReference type="Proteomes" id="UP000320333"/>
    </source>
</evidence>
<organism evidence="1 2">
    <name type="scientific">Chytriomyces confervae</name>
    <dbReference type="NCBI Taxonomy" id="246404"/>
    <lineage>
        <taxon>Eukaryota</taxon>
        <taxon>Fungi</taxon>
        <taxon>Fungi incertae sedis</taxon>
        <taxon>Chytridiomycota</taxon>
        <taxon>Chytridiomycota incertae sedis</taxon>
        <taxon>Chytridiomycetes</taxon>
        <taxon>Chytridiales</taxon>
        <taxon>Chytriomycetaceae</taxon>
        <taxon>Chytriomyces</taxon>
    </lineage>
</organism>
<dbReference type="AlphaFoldDB" id="A0A507D9A1"/>
<dbReference type="EMBL" id="QEAP01001277">
    <property type="protein sequence ID" value="TPX48084.1"/>
    <property type="molecule type" value="Genomic_DNA"/>
</dbReference>
<proteinExistence type="predicted"/>
<name>A0A507D9A1_9FUNG</name>
<evidence type="ECO:0000313" key="1">
    <source>
        <dbReference type="EMBL" id="TPX48084.1"/>
    </source>
</evidence>